<dbReference type="RefSeq" id="WP_081183511.1">
    <property type="nucleotide sequence ID" value="NZ_MJEA01000005.1"/>
</dbReference>
<dbReference type="AlphaFoldDB" id="A0A1V8YX24"/>
<dbReference type="EMBL" id="MJEA01000005">
    <property type="protein sequence ID" value="OQO70374.1"/>
    <property type="molecule type" value="Genomic_DNA"/>
</dbReference>
<name>A0A1V8YX24_9ENTE</name>
<sequence>MREWGKLEIKNNKTQVKEELLEAINPVIKKNTQKSVHFEEDFSSNESEIDPDSVPYTFKNVILQNSIPLSLQIPSKSSKEFEALYRPIEQIGLEGQLITSEILKMNNNLKKRIDYLDTIDVKKTNEELNKKLKQNKDEKAQIKKAQQFNKKVANGKIFYKTMTIGQLEYESEKIASKIKQLSSEYEEMKKNIDPALKKHMIPVFDSLDKLLTENKVLENKLSNALKENINREPNCSRVLFNEKALIRVIFPPTLEKEYIRMIENGLLKINKEKQKVMEQINQLQEKLQNKVLRNFKNHGSFEVSLKERMTELKSNISKNTNKLVNYKQAKLKRFHEILGATKKLKGKIARDQQQLALISSPKEINNLLQQAKDLKDEFNKLNLASEKLQDQMTPELTKYMMPFLEHNHKLSKETMETLMKLKPLKDLSLAIDTIELQSKKEQRTPEQTEHSKLAKLDTLLNNQITKENNYEKSANISKIVESKNLYKKDTNMGKDYDKYGNDLSKIELKLAKEKINNARKPTSNSKKVDMNYPTSKNNKNREDLEK</sequence>
<protein>
    <submittedName>
        <fullName evidence="3">Uncharacterized protein</fullName>
    </submittedName>
</protein>
<gene>
    <name evidence="3" type="ORF">BH747_06635</name>
</gene>
<evidence type="ECO:0000313" key="4">
    <source>
        <dbReference type="Proteomes" id="UP000192477"/>
    </source>
</evidence>
<evidence type="ECO:0000256" key="2">
    <source>
        <dbReference type="SAM" id="MobiDB-lite"/>
    </source>
</evidence>
<proteinExistence type="predicted"/>
<evidence type="ECO:0000256" key="1">
    <source>
        <dbReference type="SAM" id="Coils"/>
    </source>
</evidence>
<keyword evidence="1" id="KW-0175">Coiled coil</keyword>
<dbReference type="Proteomes" id="UP000192477">
    <property type="component" value="Unassembled WGS sequence"/>
</dbReference>
<feature type="region of interest" description="Disordered" evidence="2">
    <location>
        <begin position="514"/>
        <end position="546"/>
    </location>
</feature>
<comment type="caution">
    <text evidence="3">The sequence shown here is derived from an EMBL/GenBank/DDBJ whole genome shotgun (WGS) entry which is preliminary data.</text>
</comment>
<organism evidence="3 4">
    <name type="scientific">Enterococcus villorum</name>
    <dbReference type="NCBI Taxonomy" id="112904"/>
    <lineage>
        <taxon>Bacteria</taxon>
        <taxon>Bacillati</taxon>
        <taxon>Bacillota</taxon>
        <taxon>Bacilli</taxon>
        <taxon>Lactobacillales</taxon>
        <taxon>Enterococcaceae</taxon>
        <taxon>Enterococcus</taxon>
    </lineage>
</organism>
<feature type="coiled-coil region" evidence="1">
    <location>
        <begin position="171"/>
        <end position="227"/>
    </location>
</feature>
<reference evidence="3 4" key="1">
    <citation type="journal article" date="2017" name="BMC Microbiol.">
        <title>Comparative genomics of Enterococcus spp. isolated from bovine feces.</title>
        <authorList>
            <person name="Beukers A.G."/>
            <person name="Zaheer R."/>
            <person name="Goji N."/>
            <person name="Amoako K.K."/>
            <person name="Chaves A.V."/>
            <person name="Ward M.P."/>
            <person name="McAllister T.A."/>
        </authorList>
    </citation>
    <scope>NUCLEOTIDE SEQUENCE [LARGE SCALE GENOMIC DNA]</scope>
    <source>
        <strain evidence="3 4">F1129D 143</strain>
    </source>
</reference>
<accession>A0A1V8YX24</accession>
<feature type="coiled-coil region" evidence="1">
    <location>
        <begin position="364"/>
        <end position="391"/>
    </location>
</feature>
<feature type="coiled-coil region" evidence="1">
    <location>
        <begin position="266"/>
        <end position="293"/>
    </location>
</feature>
<evidence type="ECO:0000313" key="3">
    <source>
        <dbReference type="EMBL" id="OQO70374.1"/>
    </source>
</evidence>